<comment type="caution">
    <text evidence="2">The sequence shown here is derived from an EMBL/GenBank/DDBJ whole genome shotgun (WGS) entry which is preliminary data.</text>
</comment>
<evidence type="ECO:0000313" key="2">
    <source>
        <dbReference type="EMBL" id="KEQ13550.1"/>
    </source>
</evidence>
<keyword evidence="1" id="KW-0732">Signal</keyword>
<reference evidence="2 3" key="1">
    <citation type="submission" date="2014-06" db="EMBL/GenBank/DDBJ databases">
        <title>Whole Genome Sequences of Three Symbiotic Endozoicomonas Bacteria.</title>
        <authorList>
            <person name="Neave M.J."/>
            <person name="Apprill A."/>
            <person name="Voolstra C.R."/>
        </authorList>
    </citation>
    <scope>NUCLEOTIDE SEQUENCE [LARGE SCALE GENOMIC DNA]</scope>
    <source>
        <strain evidence="2 3">LMG 24815</strain>
    </source>
</reference>
<proteinExistence type="predicted"/>
<keyword evidence="3" id="KW-1185">Reference proteome</keyword>
<organism evidence="2 3">
    <name type="scientific">Endozoicomonas montiporae</name>
    <dbReference type="NCBI Taxonomy" id="1027273"/>
    <lineage>
        <taxon>Bacteria</taxon>
        <taxon>Pseudomonadati</taxon>
        <taxon>Pseudomonadota</taxon>
        <taxon>Gammaproteobacteria</taxon>
        <taxon>Oceanospirillales</taxon>
        <taxon>Endozoicomonadaceae</taxon>
        <taxon>Endozoicomonas</taxon>
    </lineage>
</organism>
<name>A0A081N527_9GAMM</name>
<evidence type="ECO:0000313" key="3">
    <source>
        <dbReference type="Proteomes" id="UP000028006"/>
    </source>
</evidence>
<dbReference type="EMBL" id="JOKG01000003">
    <property type="protein sequence ID" value="KEQ13550.1"/>
    <property type="molecule type" value="Genomic_DNA"/>
</dbReference>
<sequence length="201" mass="22136">MLGCRCSIFVAGLFLFSLLSVNSAHSTLPEWNLVVPTGSLNNSEETSIFLIQKNGLIDGLAGYNSGHSSTLLSTFIPSQEASFLQLGGNDYTRVIGLLNQHLDIPLNLETFIPNLRQDSQTPWSRQSQHSLLIIPSLNQLLPQNNAAASESSDTLVFDIYGTGLEDFNTDFCGDHAIELIGNNNYWYLMIRLSHITSTCLI</sequence>
<protein>
    <submittedName>
        <fullName evidence="2">Uncharacterized protein</fullName>
    </submittedName>
</protein>
<feature type="chain" id="PRO_5001760615" evidence="1">
    <location>
        <begin position="27"/>
        <end position="201"/>
    </location>
</feature>
<accession>A0A081N527</accession>
<evidence type="ECO:0000256" key="1">
    <source>
        <dbReference type="SAM" id="SignalP"/>
    </source>
</evidence>
<gene>
    <name evidence="2" type="ORF">GZ77_14580</name>
</gene>
<dbReference type="Proteomes" id="UP000028006">
    <property type="component" value="Unassembled WGS sequence"/>
</dbReference>
<dbReference type="AlphaFoldDB" id="A0A081N527"/>
<feature type="signal peptide" evidence="1">
    <location>
        <begin position="1"/>
        <end position="26"/>
    </location>
</feature>